<dbReference type="EMBL" id="AFYH01159424">
    <property type="status" value="NOT_ANNOTATED_CDS"/>
    <property type="molecule type" value="Genomic_DNA"/>
</dbReference>
<reference evidence="4" key="1">
    <citation type="submission" date="2011-08" db="EMBL/GenBank/DDBJ databases">
        <title>The draft genome of Latimeria chalumnae.</title>
        <authorList>
            <person name="Di Palma F."/>
            <person name="Alfoldi J."/>
            <person name="Johnson J."/>
            <person name="Berlin A."/>
            <person name="Gnerre S."/>
            <person name="Jaffe D."/>
            <person name="MacCallum I."/>
            <person name="Young S."/>
            <person name="Walker B.J."/>
            <person name="Lander E."/>
            <person name="Lindblad-Toh K."/>
        </authorList>
    </citation>
    <scope>NUCLEOTIDE SEQUENCE [LARGE SCALE GENOMIC DNA]</scope>
    <source>
        <strain evidence="4">Wild caught</strain>
    </source>
</reference>
<protein>
    <submittedName>
        <fullName evidence="3">Glutathione S-transferase, C-terminal domain containing</fullName>
    </submittedName>
</protein>
<dbReference type="Proteomes" id="UP000008672">
    <property type="component" value="Unassembled WGS sequence"/>
</dbReference>
<dbReference type="EMBL" id="AFYH01159431">
    <property type="status" value="NOT_ANNOTATED_CDS"/>
    <property type="molecule type" value="Genomic_DNA"/>
</dbReference>
<dbReference type="PANTHER" id="PTHR13369:SF0">
    <property type="entry name" value="GLUTATHIONE S-TRANSFERASE C-TERMINAL DOMAIN-CONTAINING PROTEIN"/>
    <property type="match status" value="1"/>
</dbReference>
<reference evidence="3" key="3">
    <citation type="submission" date="2025-09" db="UniProtKB">
        <authorList>
            <consortium name="Ensembl"/>
        </authorList>
    </citation>
    <scope>IDENTIFICATION</scope>
</reference>
<dbReference type="EMBL" id="AFYH01159422">
    <property type="status" value="NOT_ANNOTATED_CDS"/>
    <property type="molecule type" value="Genomic_DNA"/>
</dbReference>
<evidence type="ECO:0000313" key="4">
    <source>
        <dbReference type="Proteomes" id="UP000008672"/>
    </source>
</evidence>
<name>H3AUT5_LATCH</name>
<dbReference type="PANTHER" id="PTHR13369">
    <property type="match status" value="1"/>
</dbReference>
<feature type="region of interest" description="Disordered" evidence="1">
    <location>
        <begin position="398"/>
        <end position="423"/>
    </location>
</feature>
<evidence type="ECO:0000256" key="1">
    <source>
        <dbReference type="SAM" id="MobiDB-lite"/>
    </source>
</evidence>
<feature type="region of interest" description="Disordered" evidence="1">
    <location>
        <begin position="355"/>
        <end position="386"/>
    </location>
</feature>
<accession>H3AUT5</accession>
<dbReference type="EMBL" id="AFYH01159429">
    <property type="status" value="NOT_ANNOTATED_CDS"/>
    <property type="molecule type" value="Genomic_DNA"/>
</dbReference>
<dbReference type="AlphaFoldDB" id="H3AUT5"/>
<dbReference type="SUPFAM" id="SSF47616">
    <property type="entry name" value="GST C-terminal domain-like"/>
    <property type="match status" value="1"/>
</dbReference>
<dbReference type="EMBL" id="AFYH01159423">
    <property type="status" value="NOT_ANNOTATED_CDS"/>
    <property type="molecule type" value="Genomic_DNA"/>
</dbReference>
<feature type="domain" description="GST C-terminal" evidence="2">
    <location>
        <begin position="194"/>
        <end position="360"/>
    </location>
</feature>
<feature type="compositionally biased region" description="Low complexity" evidence="1">
    <location>
        <begin position="213"/>
        <end position="227"/>
    </location>
</feature>
<dbReference type="EMBL" id="AFYH01159425">
    <property type="status" value="NOT_ANNOTATED_CDS"/>
    <property type="molecule type" value="Genomic_DNA"/>
</dbReference>
<dbReference type="EMBL" id="AFYH01159427">
    <property type="status" value="NOT_ANNOTATED_CDS"/>
    <property type="molecule type" value="Genomic_DNA"/>
</dbReference>
<dbReference type="STRING" id="7897.ENSLACP00000013406"/>
<sequence length="423" mass="46005">ADTMKNRTTGSGEESLYLDLSHKSEECTVPLHTSITLFLLSYCGSNSFSVFLVPARGCAGARPPRKGLPANVRTSLVSRQDLPAVVRSCCLPAVVDDTGTFCRAGLAVVLRHIVQRTCEGDPSRKDVSELLGFKRTCLKACAEVSQWTRLCEVSVPLAVENFLRQPEELSPAIPPAILHLEKKLGEPVRVHNDDKIRRQKLKQQAKGQKGEAAETAAAAAAASEAAAQKPGRKDDGLEVKSDNLELSTALSKLTVSAVPAVTSREPSHIRKVKTSQLPPLERVFAEGLYFTLADVVLLPCLHQFLVSLSKKQEELLGSLPLLSCWYQWVQEVPGVKRAAASCGIHFLSLPTFLPSPDAPSQSSSEPANEKKDGDEIPFVGGPRPTMTKLKERGIEARFSPHPWPNWTLDWDSLPAAVNPNEGK</sequence>
<evidence type="ECO:0000313" key="3">
    <source>
        <dbReference type="Ensembl" id="ENSLACP00000013406.1"/>
    </source>
</evidence>
<organism evidence="3 4">
    <name type="scientific">Latimeria chalumnae</name>
    <name type="common">Coelacanth</name>
    <dbReference type="NCBI Taxonomy" id="7897"/>
    <lineage>
        <taxon>Eukaryota</taxon>
        <taxon>Metazoa</taxon>
        <taxon>Chordata</taxon>
        <taxon>Craniata</taxon>
        <taxon>Vertebrata</taxon>
        <taxon>Euteleostomi</taxon>
        <taxon>Coelacanthiformes</taxon>
        <taxon>Coelacanthidae</taxon>
        <taxon>Latimeria</taxon>
    </lineage>
</organism>
<dbReference type="GeneTree" id="ENSGT00390000004446"/>
<dbReference type="HOGENOM" id="CLU_013673_0_0_1"/>
<dbReference type="InterPro" id="IPR010987">
    <property type="entry name" value="Glutathione-S-Trfase_C-like"/>
</dbReference>
<dbReference type="eggNOG" id="ENOG502QUFE">
    <property type="taxonomic scope" value="Eukaryota"/>
</dbReference>
<dbReference type="EMBL" id="AFYH01159426">
    <property type="status" value="NOT_ANNOTATED_CDS"/>
    <property type="molecule type" value="Genomic_DNA"/>
</dbReference>
<dbReference type="EMBL" id="AFYH01159428">
    <property type="status" value="NOT_ANNOTATED_CDS"/>
    <property type="molecule type" value="Genomic_DNA"/>
</dbReference>
<dbReference type="OMA" id="WTRFCEV"/>
<dbReference type="GO" id="GO:0005737">
    <property type="term" value="C:cytoplasm"/>
    <property type="evidence" value="ECO:0007669"/>
    <property type="project" value="TreeGrafter"/>
</dbReference>
<keyword evidence="4" id="KW-1185">Reference proteome</keyword>
<dbReference type="InterPro" id="IPR036282">
    <property type="entry name" value="Glutathione-S-Trfase_C_sf"/>
</dbReference>
<dbReference type="Ensembl" id="ENSLACT00000013502.1">
    <property type="protein sequence ID" value="ENSLACP00000013406.1"/>
    <property type="gene ID" value="ENSLACG00000011804.1"/>
</dbReference>
<dbReference type="FunCoup" id="H3AUT5">
    <property type="interactions" value="1524"/>
</dbReference>
<dbReference type="EMBL" id="AFYH01159430">
    <property type="status" value="NOT_ANNOTATED_CDS"/>
    <property type="molecule type" value="Genomic_DNA"/>
</dbReference>
<evidence type="ECO:0000259" key="2">
    <source>
        <dbReference type="PROSITE" id="PS50405"/>
    </source>
</evidence>
<proteinExistence type="predicted"/>
<feature type="region of interest" description="Disordered" evidence="1">
    <location>
        <begin position="202"/>
        <end position="238"/>
    </location>
</feature>
<dbReference type="PROSITE" id="PS50405">
    <property type="entry name" value="GST_CTER"/>
    <property type="match status" value="1"/>
</dbReference>
<reference evidence="3" key="2">
    <citation type="submission" date="2025-08" db="UniProtKB">
        <authorList>
            <consortium name="Ensembl"/>
        </authorList>
    </citation>
    <scope>IDENTIFICATION</scope>
</reference>
<dbReference type="InParanoid" id="H3AUT5"/>